<dbReference type="AlphaFoldDB" id="A0A5J4SH85"/>
<accession>A0A5J4SH85</accession>
<gene>
    <name evidence="2" type="ORF">EZS27_006894</name>
</gene>
<protein>
    <submittedName>
        <fullName evidence="2">Uncharacterized protein</fullName>
    </submittedName>
</protein>
<sequence>MMDFIMVPLIVSIITLGIHKLFEWFVCKRERLSILEKSGNRLTLLIESNNLSY</sequence>
<keyword evidence="1" id="KW-0472">Membrane</keyword>
<keyword evidence="1" id="KW-1133">Transmembrane helix</keyword>
<dbReference type="EMBL" id="SNRY01000166">
    <property type="protein sequence ID" value="KAA6345536.1"/>
    <property type="molecule type" value="Genomic_DNA"/>
</dbReference>
<evidence type="ECO:0000256" key="1">
    <source>
        <dbReference type="SAM" id="Phobius"/>
    </source>
</evidence>
<reference evidence="2" key="1">
    <citation type="submission" date="2019-03" db="EMBL/GenBank/DDBJ databases">
        <title>Single cell metagenomics reveals metabolic interactions within the superorganism composed of flagellate Streblomastix strix and complex community of Bacteroidetes bacteria on its surface.</title>
        <authorList>
            <person name="Treitli S.C."/>
            <person name="Kolisko M."/>
            <person name="Husnik F."/>
            <person name="Keeling P."/>
            <person name="Hampl V."/>
        </authorList>
    </citation>
    <scope>NUCLEOTIDE SEQUENCE</scope>
    <source>
        <strain evidence="2">STM</strain>
    </source>
</reference>
<feature type="transmembrane region" description="Helical" evidence="1">
    <location>
        <begin position="6"/>
        <end position="27"/>
    </location>
</feature>
<proteinExistence type="predicted"/>
<organism evidence="2">
    <name type="scientific">termite gut metagenome</name>
    <dbReference type="NCBI Taxonomy" id="433724"/>
    <lineage>
        <taxon>unclassified sequences</taxon>
        <taxon>metagenomes</taxon>
        <taxon>organismal metagenomes</taxon>
    </lineage>
</organism>
<keyword evidence="1" id="KW-0812">Transmembrane</keyword>
<name>A0A5J4SH85_9ZZZZ</name>
<comment type="caution">
    <text evidence="2">The sequence shown here is derived from an EMBL/GenBank/DDBJ whole genome shotgun (WGS) entry which is preliminary data.</text>
</comment>
<evidence type="ECO:0000313" key="2">
    <source>
        <dbReference type="EMBL" id="KAA6345536.1"/>
    </source>
</evidence>